<keyword evidence="3" id="KW-1185">Reference proteome</keyword>
<proteinExistence type="predicted"/>
<dbReference type="Proteomes" id="UP000324897">
    <property type="component" value="Unassembled WGS sequence"/>
</dbReference>
<name>A0A5J9W597_9POAL</name>
<dbReference type="AlphaFoldDB" id="A0A5J9W597"/>
<accession>A0A5J9W597</accession>
<gene>
    <name evidence="2" type="ORF">EJB05_09777</name>
</gene>
<evidence type="ECO:0000313" key="3">
    <source>
        <dbReference type="Proteomes" id="UP000324897"/>
    </source>
</evidence>
<evidence type="ECO:0000313" key="2">
    <source>
        <dbReference type="EMBL" id="TVU43318.1"/>
    </source>
</evidence>
<feature type="non-terminal residue" evidence="2">
    <location>
        <position position="1"/>
    </location>
</feature>
<feature type="region of interest" description="Disordered" evidence="1">
    <location>
        <begin position="67"/>
        <end position="94"/>
    </location>
</feature>
<dbReference type="Gramene" id="TVU43318">
    <property type="protein sequence ID" value="TVU43318"/>
    <property type="gene ID" value="EJB05_09777"/>
</dbReference>
<sequence length="127" mass="13808">MANLVVAMNVKRKDAEVASHGFSIFLDPKRVKLQDDEIPVMMEEEEPIADALPACVQPTMLMPSPVLPNQGQEALNDSTMNTASGSKCSEPTFNADQAAPMDVEADLHQFQALEQPQPGQHVPFFSG</sequence>
<reference evidence="2 3" key="1">
    <citation type="journal article" date="2019" name="Sci. Rep.">
        <title>A high-quality genome of Eragrostis curvula grass provides insights into Poaceae evolution and supports new strategies to enhance forage quality.</title>
        <authorList>
            <person name="Carballo J."/>
            <person name="Santos B.A.C.M."/>
            <person name="Zappacosta D."/>
            <person name="Garbus I."/>
            <person name="Selva J.P."/>
            <person name="Gallo C.A."/>
            <person name="Diaz A."/>
            <person name="Albertini E."/>
            <person name="Caccamo M."/>
            <person name="Echenique V."/>
        </authorList>
    </citation>
    <scope>NUCLEOTIDE SEQUENCE [LARGE SCALE GENOMIC DNA]</scope>
    <source>
        <strain evidence="3">cv. Victoria</strain>
        <tissue evidence="2">Leaf</tissue>
    </source>
</reference>
<dbReference type="EMBL" id="RWGY01000005">
    <property type="protein sequence ID" value="TVU43318.1"/>
    <property type="molecule type" value="Genomic_DNA"/>
</dbReference>
<dbReference type="OrthoDB" id="634649at2759"/>
<comment type="caution">
    <text evidence="2">The sequence shown here is derived from an EMBL/GenBank/DDBJ whole genome shotgun (WGS) entry which is preliminary data.</text>
</comment>
<protein>
    <submittedName>
        <fullName evidence="2">Uncharacterized protein</fullName>
    </submittedName>
</protein>
<organism evidence="2 3">
    <name type="scientific">Eragrostis curvula</name>
    <name type="common">weeping love grass</name>
    <dbReference type="NCBI Taxonomy" id="38414"/>
    <lineage>
        <taxon>Eukaryota</taxon>
        <taxon>Viridiplantae</taxon>
        <taxon>Streptophyta</taxon>
        <taxon>Embryophyta</taxon>
        <taxon>Tracheophyta</taxon>
        <taxon>Spermatophyta</taxon>
        <taxon>Magnoliopsida</taxon>
        <taxon>Liliopsida</taxon>
        <taxon>Poales</taxon>
        <taxon>Poaceae</taxon>
        <taxon>PACMAD clade</taxon>
        <taxon>Chloridoideae</taxon>
        <taxon>Eragrostideae</taxon>
        <taxon>Eragrostidinae</taxon>
        <taxon>Eragrostis</taxon>
    </lineage>
</organism>
<evidence type="ECO:0000256" key="1">
    <source>
        <dbReference type="SAM" id="MobiDB-lite"/>
    </source>
</evidence>